<gene>
    <name evidence="2" type="ORF">SAMN02745724_04872</name>
</gene>
<protein>
    <submittedName>
        <fullName evidence="2">Polar amino acid transport system substrate-binding protein</fullName>
    </submittedName>
</protein>
<name>A0A1I1TFA5_9GAMM</name>
<keyword evidence="1" id="KW-0732">Signal</keyword>
<evidence type="ECO:0000313" key="3">
    <source>
        <dbReference type="Proteomes" id="UP000198862"/>
    </source>
</evidence>
<evidence type="ECO:0000256" key="1">
    <source>
        <dbReference type="SAM" id="SignalP"/>
    </source>
</evidence>
<keyword evidence="3" id="KW-1185">Reference proteome</keyword>
<proteinExistence type="predicted"/>
<feature type="chain" id="PRO_5011458379" evidence="1">
    <location>
        <begin position="22"/>
        <end position="259"/>
    </location>
</feature>
<dbReference type="SUPFAM" id="SSF53850">
    <property type="entry name" value="Periplasmic binding protein-like II"/>
    <property type="match status" value="1"/>
</dbReference>
<reference evidence="2 3" key="1">
    <citation type="submission" date="2016-10" db="EMBL/GenBank/DDBJ databases">
        <authorList>
            <person name="de Groot N.N."/>
        </authorList>
    </citation>
    <scope>NUCLEOTIDE SEQUENCE [LARGE SCALE GENOMIC DNA]</scope>
    <source>
        <strain evidence="2 3">DSM 6059</strain>
    </source>
</reference>
<sequence>MHIRFCILVLFLCVVMFPVMAKKHVIACGELSSLCNGPTKNNNTSSGSYYEMLSRILDETKLSESYELIVMPIARAKRGFINRQFACYSPGVETFDNVDIELNNLALLSSQPINQAVVRVISRPSDPLVSNVKGITREGSISIVRGVPVNSTIKSMINRARAVFEVNSELENIKMLMSKRVKWSISFYPDVIDAYKKLGLIAHFPFDSKFSPLIISDNIICHKSHTAAFEKIKVHLMQMKKSGVLKDILKDKYMIAPEL</sequence>
<dbReference type="STRING" id="1123010.SAMN02745724_04872"/>
<accession>A0A1I1TFA5</accession>
<evidence type="ECO:0000313" key="2">
    <source>
        <dbReference type="EMBL" id="SFD57234.1"/>
    </source>
</evidence>
<feature type="signal peptide" evidence="1">
    <location>
        <begin position="1"/>
        <end position="21"/>
    </location>
</feature>
<organism evidence="2 3">
    <name type="scientific">Pseudoalteromonas denitrificans DSM 6059</name>
    <dbReference type="NCBI Taxonomy" id="1123010"/>
    <lineage>
        <taxon>Bacteria</taxon>
        <taxon>Pseudomonadati</taxon>
        <taxon>Pseudomonadota</taxon>
        <taxon>Gammaproteobacteria</taxon>
        <taxon>Alteromonadales</taxon>
        <taxon>Pseudoalteromonadaceae</taxon>
        <taxon>Pseudoalteromonas</taxon>
    </lineage>
</organism>
<dbReference type="EMBL" id="FOLO01000069">
    <property type="protein sequence ID" value="SFD57234.1"/>
    <property type="molecule type" value="Genomic_DNA"/>
</dbReference>
<dbReference type="AlphaFoldDB" id="A0A1I1TFA5"/>
<dbReference type="Proteomes" id="UP000198862">
    <property type="component" value="Unassembled WGS sequence"/>
</dbReference>